<dbReference type="PROSITE" id="PS00647">
    <property type="entry name" value="THYMID_PHOSPHORYLASE"/>
    <property type="match status" value="1"/>
</dbReference>
<dbReference type="FunFam" id="3.90.1170.30:FF:000003">
    <property type="entry name" value="Thymidine phosphorylase"/>
    <property type="match status" value="1"/>
</dbReference>
<dbReference type="FunFam" id="1.20.970.10:FF:000011">
    <property type="entry name" value="Thymidine phosphorylase"/>
    <property type="match status" value="1"/>
</dbReference>
<dbReference type="GO" id="GO:0004645">
    <property type="term" value="F:1,4-alpha-oligoglucan phosphorylase activity"/>
    <property type="evidence" value="ECO:0007669"/>
    <property type="project" value="InterPro"/>
</dbReference>
<dbReference type="InterPro" id="IPR017872">
    <property type="entry name" value="Pyrmidine_PPase_CS"/>
</dbReference>
<evidence type="ECO:0000256" key="6">
    <source>
        <dbReference type="ARBA" id="ARBA00022679"/>
    </source>
</evidence>
<dbReference type="GO" id="GO:0006206">
    <property type="term" value="P:pyrimidine nucleobase metabolic process"/>
    <property type="evidence" value="ECO:0007669"/>
    <property type="project" value="InterPro"/>
</dbReference>
<keyword evidence="6 11" id="KW-0808">Transferase</keyword>
<dbReference type="Gene3D" id="1.20.970.10">
    <property type="entry name" value="Transferase, Pyrimidine Nucleoside Phosphorylase, Chain C"/>
    <property type="match status" value="1"/>
</dbReference>
<name>A0A8C8S8I9_9SAUR</name>
<dbReference type="Gene3D" id="3.40.1030.10">
    <property type="entry name" value="Nucleoside phosphorylase/phosphoribosyltransferase catalytic domain"/>
    <property type="match status" value="1"/>
</dbReference>
<dbReference type="InterPro" id="IPR017459">
    <property type="entry name" value="Glycosyl_Trfase_fam3_N_dom"/>
</dbReference>
<evidence type="ECO:0000313" key="14">
    <source>
        <dbReference type="Proteomes" id="UP000694393"/>
    </source>
</evidence>
<organism evidence="13 14">
    <name type="scientific">Pelusios castaneus</name>
    <name type="common">West African mud turtle</name>
    <dbReference type="NCBI Taxonomy" id="367368"/>
    <lineage>
        <taxon>Eukaryota</taxon>
        <taxon>Metazoa</taxon>
        <taxon>Chordata</taxon>
        <taxon>Craniata</taxon>
        <taxon>Vertebrata</taxon>
        <taxon>Euteleostomi</taxon>
        <taxon>Archelosauria</taxon>
        <taxon>Testudinata</taxon>
        <taxon>Testudines</taxon>
        <taxon>Pleurodira</taxon>
        <taxon>Pelomedusidae</taxon>
        <taxon>Pelusios</taxon>
    </lineage>
</organism>
<dbReference type="InterPro" id="IPR018090">
    <property type="entry name" value="Pyrmidine_PPas_bac/euk"/>
</dbReference>
<dbReference type="PIRSF" id="PIRSF000478">
    <property type="entry name" value="TP_PyNP"/>
    <property type="match status" value="1"/>
</dbReference>
<keyword evidence="5 11" id="KW-0328">Glycosyltransferase</keyword>
<dbReference type="InterPro" id="IPR000312">
    <property type="entry name" value="Glycosyl_Trfase_fam3"/>
</dbReference>
<dbReference type="Proteomes" id="UP000694393">
    <property type="component" value="Unplaced"/>
</dbReference>
<dbReference type="InterPro" id="IPR036566">
    <property type="entry name" value="PYNP-like_C_sf"/>
</dbReference>
<dbReference type="PANTHER" id="PTHR10515">
    <property type="entry name" value="THYMIDINE PHOSPHORYLASE"/>
    <property type="match status" value="1"/>
</dbReference>
<evidence type="ECO:0000256" key="9">
    <source>
        <dbReference type="ARBA" id="ARBA00073594"/>
    </source>
</evidence>
<dbReference type="SMART" id="SM00941">
    <property type="entry name" value="PYNP_C"/>
    <property type="match status" value="1"/>
</dbReference>
<dbReference type="InterPro" id="IPR035902">
    <property type="entry name" value="Nuc_phospho_transferase"/>
</dbReference>
<dbReference type="SUPFAM" id="SSF47648">
    <property type="entry name" value="Nucleoside phosphorylase/phosphoribosyltransferase N-terminal domain"/>
    <property type="match status" value="1"/>
</dbReference>
<comment type="subunit">
    <text evidence="2 11">Homodimer.</text>
</comment>
<keyword evidence="14" id="KW-1185">Reference proteome</keyword>
<comment type="function">
    <text evidence="7 11">Catalyzes the reversible phosphorolysis of thymidine. The produced molecules are then utilized as carbon and energy sources or in the rescue of pyrimidine bases for nucleotide synthesis.</text>
</comment>
<dbReference type="InterPro" id="IPR000053">
    <property type="entry name" value="Thymidine/pyrmidine_PPase"/>
</dbReference>
<evidence type="ECO:0000259" key="12">
    <source>
        <dbReference type="SMART" id="SM00941"/>
    </source>
</evidence>
<dbReference type="NCBIfam" id="NF004490">
    <property type="entry name" value="PRK05820.1"/>
    <property type="match status" value="1"/>
</dbReference>
<evidence type="ECO:0000256" key="11">
    <source>
        <dbReference type="PIRNR" id="PIRNR000478"/>
    </source>
</evidence>
<comment type="catalytic activity">
    <reaction evidence="11">
        <text>thymidine + phosphate = 2-deoxy-alpha-D-ribose 1-phosphate + thymine</text>
        <dbReference type="Rhea" id="RHEA:16037"/>
        <dbReference type="ChEBI" id="CHEBI:17748"/>
        <dbReference type="ChEBI" id="CHEBI:17821"/>
        <dbReference type="ChEBI" id="CHEBI:43474"/>
        <dbReference type="ChEBI" id="CHEBI:57259"/>
        <dbReference type="EC" id="2.4.2.4"/>
    </reaction>
</comment>
<reference evidence="13" key="1">
    <citation type="submission" date="2025-08" db="UniProtKB">
        <authorList>
            <consortium name="Ensembl"/>
        </authorList>
    </citation>
    <scope>IDENTIFICATION</scope>
</reference>
<keyword evidence="4" id="KW-0597">Phosphoprotein</keyword>
<dbReference type="GO" id="GO:0009032">
    <property type="term" value="F:thymidine phosphorylase activity"/>
    <property type="evidence" value="ECO:0007669"/>
    <property type="project" value="UniProtKB-UniRule"/>
</dbReference>
<sequence>MPCFAPAAPDPTEQPRSSFPELIRKKRDGEKLQDEEIRHFIRAVSRGGLQEGQLGAMLMAIRLQGMDPDETLVLTREMAVSGRVLEWPPSWHRLLVDKHSTGGVGDKVSLPLSPALAACGCKVPMISGRGLGHTGGTLDKLESVPGFNVSQSPEQMRCLLEQVGCCIVGQSEELVPADKVLYSLRDITATVDSLPLITGSILSKKAAEKVSALVLDVKFGSAALYATLESARGLAQNLVSVGSRLGICTVAVLSRMDGPLGQRVGNSLEVLESLQCLEGRGPADLRELVTTLGGSLLWQCGEASSVGQGAVRIGAALDDGSALRKFQAMLQAQGVAASVAQALCTGTEEQRYQVLGRARTQEELPAAKDGTVQRIEALPIAQVLHKLGSGRTQRGQPINPHVGAELLVMEGQRVAKGSPWIRIHYDTPELSDDQRRALQEALVLADSEPFTPSRKVAEFVLPQGSRSLEDLMGEKGLGDSRALLSST</sequence>
<comment type="pathway">
    <text evidence="8 11">Pyrimidine metabolism; dTMP biosynthesis via salvage pathway; dTMP from thymine: step 1/2.</text>
</comment>
<evidence type="ECO:0000256" key="1">
    <source>
        <dbReference type="ARBA" id="ARBA00006915"/>
    </source>
</evidence>
<comment type="similarity">
    <text evidence="1 11">Belongs to the thymidine/pyrimidine-nucleoside phosphorylase family.</text>
</comment>
<evidence type="ECO:0000313" key="13">
    <source>
        <dbReference type="Ensembl" id="ENSPCEP00000015938.1"/>
    </source>
</evidence>
<dbReference type="SUPFAM" id="SSF54680">
    <property type="entry name" value="Pyrimidine nucleoside phosphorylase C-terminal domain"/>
    <property type="match status" value="1"/>
</dbReference>
<evidence type="ECO:0000256" key="10">
    <source>
        <dbReference type="ARBA" id="ARBA00078884"/>
    </source>
</evidence>
<dbReference type="AlphaFoldDB" id="A0A8C8S8I9"/>
<evidence type="ECO:0000256" key="8">
    <source>
        <dbReference type="ARBA" id="ARBA00060664"/>
    </source>
</evidence>
<evidence type="ECO:0000256" key="3">
    <source>
        <dbReference type="ARBA" id="ARBA00011892"/>
    </source>
</evidence>
<dbReference type="Pfam" id="PF07831">
    <property type="entry name" value="PYNP_C"/>
    <property type="match status" value="1"/>
</dbReference>
<dbReference type="SUPFAM" id="SSF52418">
    <property type="entry name" value="Nucleoside phosphorylase/phosphoribosyltransferase catalytic domain"/>
    <property type="match status" value="1"/>
</dbReference>
<dbReference type="Ensembl" id="ENSPCET00000016498.1">
    <property type="protein sequence ID" value="ENSPCEP00000015938.1"/>
    <property type="gene ID" value="ENSPCEG00000012565.1"/>
</dbReference>
<dbReference type="NCBIfam" id="TIGR02644">
    <property type="entry name" value="Y_phosphoryl"/>
    <property type="match status" value="1"/>
</dbReference>
<dbReference type="PANTHER" id="PTHR10515:SF0">
    <property type="entry name" value="THYMIDINE PHOSPHORYLASE"/>
    <property type="match status" value="1"/>
</dbReference>
<proteinExistence type="inferred from homology"/>
<dbReference type="InterPro" id="IPR013102">
    <property type="entry name" value="PYNP_C"/>
</dbReference>
<dbReference type="Pfam" id="PF02885">
    <property type="entry name" value="Glycos_trans_3N"/>
    <property type="match status" value="1"/>
</dbReference>
<evidence type="ECO:0000256" key="7">
    <source>
        <dbReference type="ARBA" id="ARBA00056544"/>
    </source>
</evidence>
<dbReference type="GO" id="GO:0005829">
    <property type="term" value="C:cytosol"/>
    <property type="evidence" value="ECO:0007669"/>
    <property type="project" value="TreeGrafter"/>
</dbReference>
<feature type="domain" description="Pyrimidine nucleoside phosphorylase C-terminal" evidence="12">
    <location>
        <begin position="371"/>
        <end position="445"/>
    </location>
</feature>
<dbReference type="Gene3D" id="3.90.1170.30">
    <property type="entry name" value="Pyrimidine nucleoside phosphorylase-like, C-terminal domain"/>
    <property type="match status" value="1"/>
</dbReference>
<accession>A0A8C8S8I9</accession>
<evidence type="ECO:0000256" key="5">
    <source>
        <dbReference type="ARBA" id="ARBA00022676"/>
    </source>
</evidence>
<protein>
    <recommendedName>
        <fullName evidence="9 11">Thymidine phosphorylase</fullName>
        <shortName evidence="11">TP</shortName>
        <ecNumber evidence="3 11">2.4.2.4</ecNumber>
    </recommendedName>
    <alternativeName>
        <fullName evidence="10 11">TdRPase</fullName>
    </alternativeName>
</protein>
<dbReference type="Pfam" id="PF00591">
    <property type="entry name" value="Glycos_transf_3"/>
    <property type="match status" value="1"/>
</dbReference>
<dbReference type="UniPathway" id="UPA00578">
    <property type="reaction ID" value="UER00638"/>
</dbReference>
<dbReference type="GO" id="GO:0006213">
    <property type="term" value="P:pyrimidine nucleoside metabolic process"/>
    <property type="evidence" value="ECO:0007669"/>
    <property type="project" value="UniProtKB-UniRule"/>
</dbReference>
<reference evidence="13" key="2">
    <citation type="submission" date="2025-09" db="UniProtKB">
        <authorList>
            <consortium name="Ensembl"/>
        </authorList>
    </citation>
    <scope>IDENTIFICATION</scope>
</reference>
<dbReference type="EC" id="2.4.2.4" evidence="3 11"/>
<dbReference type="InterPro" id="IPR036320">
    <property type="entry name" value="Glycosyl_Trfase_fam3_N_dom_sf"/>
</dbReference>
<dbReference type="FunFam" id="3.40.1030.10:FF:000003">
    <property type="entry name" value="Pyrimidine-nucleoside phosphorylase"/>
    <property type="match status" value="1"/>
</dbReference>
<evidence type="ECO:0000256" key="4">
    <source>
        <dbReference type="ARBA" id="ARBA00022553"/>
    </source>
</evidence>
<evidence type="ECO:0000256" key="2">
    <source>
        <dbReference type="ARBA" id="ARBA00011738"/>
    </source>
</evidence>